<comment type="pathway">
    <text evidence="1">Amino-acid biosynthesis; L-cysteine biosynthesis; L-cysteine from L-serine: step 1/2.</text>
</comment>
<evidence type="ECO:0000256" key="1">
    <source>
        <dbReference type="ARBA" id="ARBA00004876"/>
    </source>
</evidence>
<gene>
    <name evidence="11" type="ORF">DOK78_000429</name>
</gene>
<dbReference type="Pfam" id="PF00132">
    <property type="entry name" value="Hexapep"/>
    <property type="match status" value="1"/>
</dbReference>
<dbReference type="NCBIfam" id="NF041874">
    <property type="entry name" value="EPS_EpsC"/>
    <property type="match status" value="1"/>
</dbReference>
<keyword evidence="12" id="KW-1185">Reference proteome</keyword>
<dbReference type="PIRSF" id="PIRSF000441">
    <property type="entry name" value="CysE"/>
    <property type="match status" value="1"/>
</dbReference>
<dbReference type="InterPro" id="IPR045304">
    <property type="entry name" value="LbH_SAT"/>
</dbReference>
<evidence type="ECO:0000256" key="3">
    <source>
        <dbReference type="ARBA" id="ARBA00013266"/>
    </source>
</evidence>
<evidence type="ECO:0000256" key="2">
    <source>
        <dbReference type="ARBA" id="ARBA00007274"/>
    </source>
</evidence>
<evidence type="ECO:0000256" key="10">
    <source>
        <dbReference type="PIRNR" id="PIRNR000441"/>
    </source>
</evidence>
<accession>A0ABZ2SJ18</accession>
<reference evidence="11 12" key="1">
    <citation type="submission" date="2021-03" db="EMBL/GenBank/DDBJ databases">
        <authorList>
            <person name="Gilmore M.S."/>
            <person name="Schwartzman J."/>
            <person name="Van Tyne D."/>
            <person name="Martin M."/>
            <person name="Earl A.M."/>
            <person name="Manson A.L."/>
            <person name="Straub T."/>
            <person name="Salamzade R."/>
            <person name="Saavedra J."/>
            <person name="Lebreton F."/>
            <person name="Prichula J."/>
            <person name="Schaufler K."/>
            <person name="Gaca A."/>
            <person name="Sgardioli B."/>
            <person name="Wagenaar J."/>
            <person name="Strong T."/>
        </authorList>
    </citation>
    <scope>NUCLEOTIDE SEQUENCE [LARGE SCALE GENOMIC DNA]</scope>
    <source>
        <strain evidence="11 12">DIV2402</strain>
    </source>
</reference>
<dbReference type="SUPFAM" id="SSF51161">
    <property type="entry name" value="Trimeric LpxA-like enzymes"/>
    <property type="match status" value="1"/>
</dbReference>
<dbReference type="InterPro" id="IPR042122">
    <property type="entry name" value="Ser_AcTrfase_N_sf"/>
</dbReference>
<evidence type="ECO:0000256" key="5">
    <source>
        <dbReference type="ARBA" id="ARBA00022605"/>
    </source>
</evidence>
<comment type="similarity">
    <text evidence="2 10">Belongs to the transferase hexapeptide repeat family.</text>
</comment>
<dbReference type="Gene3D" id="1.10.3130.10">
    <property type="entry name" value="serine acetyltransferase, domain 1"/>
    <property type="match status" value="1"/>
</dbReference>
<dbReference type="Gene3D" id="2.160.10.10">
    <property type="entry name" value="Hexapeptide repeat proteins"/>
    <property type="match status" value="1"/>
</dbReference>
<evidence type="ECO:0000256" key="6">
    <source>
        <dbReference type="ARBA" id="ARBA00022679"/>
    </source>
</evidence>
<evidence type="ECO:0000313" key="12">
    <source>
        <dbReference type="Proteomes" id="UP000664701"/>
    </source>
</evidence>
<dbReference type="InterPro" id="IPR005881">
    <property type="entry name" value="Ser_O-AcTrfase"/>
</dbReference>
<reference evidence="11 12" key="2">
    <citation type="submission" date="2024-03" db="EMBL/GenBank/DDBJ databases">
        <title>The Genome Sequence of Enterococcus sp. DIV2402.</title>
        <authorList>
            <consortium name="The Broad Institute Genomics Platform"/>
            <consortium name="The Broad Institute Microbial Omics Core"/>
            <consortium name="The Broad Institute Genomic Center for Infectious Diseases"/>
            <person name="Earl A."/>
            <person name="Manson A."/>
            <person name="Gilmore M."/>
            <person name="Schwartman J."/>
            <person name="Shea T."/>
            <person name="Abouelleil A."/>
            <person name="Cao P."/>
            <person name="Chapman S."/>
            <person name="Cusick C."/>
            <person name="Young S."/>
            <person name="Neafsey D."/>
            <person name="Nusbaum C."/>
            <person name="Birren B."/>
        </authorList>
    </citation>
    <scope>NUCLEOTIDE SEQUENCE [LARGE SCALE GENOMIC DNA]</scope>
    <source>
        <strain evidence="11 12">DIV2402</strain>
    </source>
</reference>
<dbReference type="InterPro" id="IPR053376">
    <property type="entry name" value="Serine_acetyltransferase"/>
</dbReference>
<organism evidence="11 12">
    <name type="scientific">Candidatus Enterococcus lowellii</name>
    <dbReference type="NCBI Taxonomy" id="2230877"/>
    <lineage>
        <taxon>Bacteria</taxon>
        <taxon>Bacillati</taxon>
        <taxon>Bacillota</taxon>
        <taxon>Bacilli</taxon>
        <taxon>Lactobacillales</taxon>
        <taxon>Enterococcaceae</taxon>
        <taxon>Enterococcus</taxon>
    </lineage>
</organism>
<keyword evidence="8 10" id="KW-0012">Acyltransferase</keyword>
<dbReference type="EC" id="2.3.1.30" evidence="3 10"/>
<evidence type="ECO:0000313" key="11">
    <source>
        <dbReference type="EMBL" id="WYJ75841.1"/>
    </source>
</evidence>
<keyword evidence="6 10" id="KW-0808">Transferase</keyword>
<proteinExistence type="inferred from homology"/>
<dbReference type="Proteomes" id="UP000664701">
    <property type="component" value="Chromosome"/>
</dbReference>
<evidence type="ECO:0000256" key="9">
    <source>
        <dbReference type="ARBA" id="ARBA00049486"/>
    </source>
</evidence>
<evidence type="ECO:0000256" key="4">
    <source>
        <dbReference type="ARBA" id="ARBA00018522"/>
    </source>
</evidence>
<name>A0ABZ2SJ18_9ENTE</name>
<keyword evidence="5" id="KW-0028">Amino-acid biosynthesis</keyword>
<dbReference type="InterPro" id="IPR011004">
    <property type="entry name" value="Trimer_LpxA-like_sf"/>
</dbReference>
<dbReference type="InterPro" id="IPR001451">
    <property type="entry name" value="Hexapep"/>
</dbReference>
<protein>
    <recommendedName>
        <fullName evidence="4 10">Serine acetyltransferase</fullName>
        <ecNumber evidence="3 10">2.3.1.30</ecNumber>
    </recommendedName>
</protein>
<keyword evidence="7" id="KW-0198">Cysteine biosynthesis</keyword>
<dbReference type="PANTHER" id="PTHR42811">
    <property type="entry name" value="SERINE ACETYLTRANSFERASE"/>
    <property type="match status" value="1"/>
</dbReference>
<dbReference type="EMBL" id="CP147251">
    <property type="protein sequence ID" value="WYJ75841.1"/>
    <property type="molecule type" value="Genomic_DNA"/>
</dbReference>
<dbReference type="NCBIfam" id="TIGR01172">
    <property type="entry name" value="cysE"/>
    <property type="match status" value="1"/>
</dbReference>
<dbReference type="RefSeq" id="WP_207941912.1">
    <property type="nucleotide sequence ID" value="NZ_CP147251.1"/>
</dbReference>
<evidence type="ECO:0000256" key="8">
    <source>
        <dbReference type="ARBA" id="ARBA00023315"/>
    </source>
</evidence>
<comment type="catalytic activity">
    <reaction evidence="9 10">
        <text>L-serine + acetyl-CoA = O-acetyl-L-serine + CoA</text>
        <dbReference type="Rhea" id="RHEA:24560"/>
        <dbReference type="ChEBI" id="CHEBI:33384"/>
        <dbReference type="ChEBI" id="CHEBI:57287"/>
        <dbReference type="ChEBI" id="CHEBI:57288"/>
        <dbReference type="ChEBI" id="CHEBI:58340"/>
        <dbReference type="EC" id="2.3.1.30"/>
    </reaction>
</comment>
<evidence type="ECO:0000256" key="7">
    <source>
        <dbReference type="ARBA" id="ARBA00023192"/>
    </source>
</evidence>
<sequence>MSWLKRAVQAVKDNDPAARSTAEVILTYPGIHALFWHRISHFLYQHKWYLLAKMNAQFWRFMTGIEIHPGAKIGRGVFIDHGMGLVIGETAEVEDDVILHHNVTLGGTGKHKTKRHPTVKRGALISAHVQILGPVTIGERAKVGAGAVVLHDIPADATAVGIPAKVVRMKGEKITNDQDLQYTK</sequence>
<dbReference type="CDD" id="cd03354">
    <property type="entry name" value="LbH_SAT"/>
    <property type="match status" value="1"/>
</dbReference>